<evidence type="ECO:0000313" key="2">
    <source>
        <dbReference type="Proteomes" id="UP000219048"/>
    </source>
</evidence>
<evidence type="ECO:0000313" key="1">
    <source>
        <dbReference type="EMBL" id="SNY95022.1"/>
    </source>
</evidence>
<keyword evidence="2" id="KW-1185">Reference proteome</keyword>
<dbReference type="AlphaFoldDB" id="A0A285MCV8"/>
<accession>A0A285MCV8</accession>
<dbReference type="Proteomes" id="UP000219048">
    <property type="component" value="Unassembled WGS sequence"/>
</dbReference>
<evidence type="ECO:0008006" key="3">
    <source>
        <dbReference type="Google" id="ProtNLM"/>
    </source>
</evidence>
<proteinExistence type="predicted"/>
<sequence>MMIKKGVVIGIIFLWILSGCKSKTRENTVLKLSLPQIVDVSEDLNYIFTDGFSFTDNLRIDKIGMKRIDEHQYKIFYFFSDTGCMEQIEVLNIAFRVYPKKPMEFNDKLYQKNKARTIAAKCVLNRMADNIVVASDIFALVPKTFNETKIYLYKPETGIVGRTMTILDLNFDF</sequence>
<protein>
    <recommendedName>
        <fullName evidence="3">Lipoprotein</fullName>
    </recommendedName>
</protein>
<organism evidence="1 2">
    <name type="scientific">Flagellimonas pacifica</name>
    <dbReference type="NCBI Taxonomy" id="1247520"/>
    <lineage>
        <taxon>Bacteria</taxon>
        <taxon>Pseudomonadati</taxon>
        <taxon>Bacteroidota</taxon>
        <taxon>Flavobacteriia</taxon>
        <taxon>Flavobacteriales</taxon>
        <taxon>Flavobacteriaceae</taxon>
        <taxon>Flagellimonas</taxon>
    </lineage>
</organism>
<dbReference type="PROSITE" id="PS51257">
    <property type="entry name" value="PROKAR_LIPOPROTEIN"/>
    <property type="match status" value="1"/>
</dbReference>
<dbReference type="OrthoDB" id="1439783at2"/>
<gene>
    <name evidence="1" type="ORF">SAMN06265377_0688</name>
</gene>
<dbReference type="EMBL" id="OBEH01000001">
    <property type="protein sequence ID" value="SNY95022.1"/>
    <property type="molecule type" value="Genomic_DNA"/>
</dbReference>
<reference evidence="2" key="1">
    <citation type="submission" date="2017-09" db="EMBL/GenBank/DDBJ databases">
        <authorList>
            <person name="Varghese N."/>
            <person name="Submissions S."/>
        </authorList>
    </citation>
    <scope>NUCLEOTIDE SEQUENCE [LARGE SCALE GENOMIC DNA]</scope>
    <source>
        <strain evidence="2">DSM 25885</strain>
    </source>
</reference>
<name>A0A285MCV8_9FLAO</name>